<evidence type="ECO:0000256" key="1">
    <source>
        <dbReference type="ARBA" id="ARBA00004141"/>
    </source>
</evidence>
<dbReference type="RefSeq" id="WP_025413670.1">
    <property type="nucleotide sequence ID" value="NZ_CP007129.1"/>
</dbReference>
<dbReference type="PRINTS" id="PR00783">
    <property type="entry name" value="MINTRINSICP"/>
</dbReference>
<comment type="similarity">
    <text evidence="2 7">Belongs to the MIP/aquaporin (TC 1.A.8) family.</text>
</comment>
<evidence type="ECO:0000256" key="7">
    <source>
        <dbReference type="RuleBase" id="RU000477"/>
    </source>
</evidence>
<evidence type="ECO:0000256" key="4">
    <source>
        <dbReference type="ARBA" id="ARBA00022692"/>
    </source>
</evidence>
<keyword evidence="6 8" id="KW-0472">Membrane</keyword>
<sequence length="303" mass="30874">MTEIRVTQRRGWRGGVLGECCAEFLGTLVLIAFGTGVVATAVAALSQSGRGSAAFVAGGDWLLITFGWAAAVTLGAYVAGGVSGAHLNPALTVALALRRGFPWGKVLPYAVAQIAGAFAGAGLVYLNYADAIHAYEMSQGIVRGAASGAGTVGIFVTGPAPYYGGSFVGPVVDQIIGTAMLVLVIFALTDERNQPPKSNLAPAVVGLLVAAIGMSFGANAGYAINPARDFGPRLVTWLAGWGSAAFSGGGYWWVPIVGPLIGGPLGAYVYDFFVGGVLVARGEPPTRDVETGGRVVKEEPVVA</sequence>
<dbReference type="KEGG" id="gba:J421_4790"/>
<dbReference type="FunCoup" id="W0RPR2">
    <property type="interactions" value="148"/>
</dbReference>
<dbReference type="InParanoid" id="W0RPR2"/>
<evidence type="ECO:0000256" key="3">
    <source>
        <dbReference type="ARBA" id="ARBA00022448"/>
    </source>
</evidence>
<dbReference type="SUPFAM" id="SSF81338">
    <property type="entry name" value="Aquaporin-like"/>
    <property type="match status" value="1"/>
</dbReference>
<dbReference type="PANTHER" id="PTHR43829:SF9">
    <property type="entry name" value="AQUAPORIN-9"/>
    <property type="match status" value="1"/>
</dbReference>
<dbReference type="Gene3D" id="1.20.1080.10">
    <property type="entry name" value="Glycerol uptake facilitator protein"/>
    <property type="match status" value="1"/>
</dbReference>
<keyword evidence="10" id="KW-1185">Reference proteome</keyword>
<keyword evidence="9" id="KW-0614">Plasmid</keyword>
<proteinExistence type="inferred from homology"/>
<dbReference type="HOGENOM" id="CLU_020019_9_1_0"/>
<dbReference type="CDD" id="cd00333">
    <property type="entry name" value="MIP"/>
    <property type="match status" value="1"/>
</dbReference>
<reference evidence="9 10" key="1">
    <citation type="journal article" date="2014" name="Genome Announc.">
        <title>Genome Sequence and Methylome of Soil Bacterium Gemmatirosa kalamazoonensis KBS708T, a Member of the Rarely Cultivated Gemmatimonadetes Phylum.</title>
        <authorList>
            <person name="Debruyn J.M."/>
            <person name="Radosevich M."/>
            <person name="Wommack K.E."/>
            <person name="Polson S.W."/>
            <person name="Hauser L.J."/>
            <person name="Fawaz M.N."/>
            <person name="Korlach J."/>
            <person name="Tsai Y.C."/>
        </authorList>
    </citation>
    <scope>NUCLEOTIDE SEQUENCE [LARGE SCALE GENOMIC DNA]</scope>
    <source>
        <strain evidence="9 10">KBS708</strain>
        <plasmid evidence="10">Plasmid 1</plasmid>
    </source>
</reference>
<protein>
    <submittedName>
        <fullName evidence="9">MIP family channel protein</fullName>
    </submittedName>
</protein>
<evidence type="ECO:0000256" key="8">
    <source>
        <dbReference type="SAM" id="Phobius"/>
    </source>
</evidence>
<keyword evidence="5 8" id="KW-1133">Transmembrane helix</keyword>
<name>W0RPR2_9BACT</name>
<evidence type="ECO:0000313" key="10">
    <source>
        <dbReference type="Proteomes" id="UP000019151"/>
    </source>
</evidence>
<dbReference type="InterPro" id="IPR023271">
    <property type="entry name" value="Aquaporin-like"/>
</dbReference>
<keyword evidence="4 7" id="KW-0812">Transmembrane</keyword>
<feature type="transmembrane region" description="Helical" evidence="8">
    <location>
        <begin position="167"/>
        <end position="188"/>
    </location>
</feature>
<evidence type="ECO:0000256" key="2">
    <source>
        <dbReference type="ARBA" id="ARBA00006175"/>
    </source>
</evidence>
<dbReference type="InterPro" id="IPR050363">
    <property type="entry name" value="MIP/Aquaporin"/>
</dbReference>
<dbReference type="EMBL" id="CP007129">
    <property type="protein sequence ID" value="AHG92325.1"/>
    <property type="molecule type" value="Genomic_DNA"/>
</dbReference>
<gene>
    <name evidence="9" type="ORF">J421_4790</name>
</gene>
<accession>W0RPR2</accession>
<comment type="subcellular location">
    <subcellularLocation>
        <location evidence="1">Membrane</location>
        <topology evidence="1">Multi-pass membrane protein</topology>
    </subcellularLocation>
</comment>
<dbReference type="InterPro" id="IPR022357">
    <property type="entry name" value="MIP_CS"/>
</dbReference>
<feature type="transmembrane region" description="Helical" evidence="8">
    <location>
        <begin position="200"/>
        <end position="222"/>
    </location>
</feature>
<evidence type="ECO:0000256" key="5">
    <source>
        <dbReference type="ARBA" id="ARBA00022989"/>
    </source>
</evidence>
<dbReference type="GO" id="GO:0015254">
    <property type="term" value="F:glycerol channel activity"/>
    <property type="evidence" value="ECO:0007669"/>
    <property type="project" value="TreeGrafter"/>
</dbReference>
<feature type="transmembrane region" description="Helical" evidence="8">
    <location>
        <begin position="260"/>
        <end position="280"/>
    </location>
</feature>
<dbReference type="PROSITE" id="PS00221">
    <property type="entry name" value="MIP"/>
    <property type="match status" value="1"/>
</dbReference>
<dbReference type="PATRIC" id="fig|861299.3.peg.4841"/>
<dbReference type="AlphaFoldDB" id="W0RPR2"/>
<dbReference type="Proteomes" id="UP000019151">
    <property type="component" value="Plasmid 1"/>
</dbReference>
<dbReference type="PANTHER" id="PTHR43829">
    <property type="entry name" value="AQUAPORIN OR AQUAGLYCEROPORIN RELATED"/>
    <property type="match status" value="1"/>
</dbReference>
<keyword evidence="3 7" id="KW-0813">Transport</keyword>
<feature type="transmembrane region" description="Helical" evidence="8">
    <location>
        <begin position="106"/>
        <end position="128"/>
    </location>
</feature>
<dbReference type="GO" id="GO:0005886">
    <property type="term" value="C:plasma membrane"/>
    <property type="evidence" value="ECO:0007669"/>
    <property type="project" value="TreeGrafter"/>
</dbReference>
<dbReference type="Pfam" id="PF00230">
    <property type="entry name" value="MIP"/>
    <property type="match status" value="1"/>
</dbReference>
<feature type="transmembrane region" description="Helical" evidence="8">
    <location>
        <begin position="140"/>
        <end position="160"/>
    </location>
</feature>
<feature type="transmembrane region" description="Helical" evidence="8">
    <location>
        <begin position="65"/>
        <end position="85"/>
    </location>
</feature>
<organism evidence="9 10">
    <name type="scientific">Gemmatirosa kalamazoonensis</name>
    <dbReference type="NCBI Taxonomy" id="861299"/>
    <lineage>
        <taxon>Bacteria</taxon>
        <taxon>Pseudomonadati</taxon>
        <taxon>Gemmatimonadota</taxon>
        <taxon>Gemmatimonadia</taxon>
        <taxon>Gemmatimonadales</taxon>
        <taxon>Gemmatimonadaceae</taxon>
        <taxon>Gemmatirosa</taxon>
    </lineage>
</organism>
<dbReference type="OrthoDB" id="9807293at2"/>
<dbReference type="NCBIfam" id="TIGR00861">
    <property type="entry name" value="MIP"/>
    <property type="match status" value="1"/>
</dbReference>
<dbReference type="InterPro" id="IPR000425">
    <property type="entry name" value="MIP"/>
</dbReference>
<dbReference type="GO" id="GO:0015250">
    <property type="term" value="F:water channel activity"/>
    <property type="evidence" value="ECO:0007669"/>
    <property type="project" value="TreeGrafter"/>
</dbReference>
<evidence type="ECO:0000313" key="9">
    <source>
        <dbReference type="EMBL" id="AHG92325.1"/>
    </source>
</evidence>
<geneLocation type="plasmid" evidence="9 10">
    <name>1</name>
</geneLocation>
<feature type="transmembrane region" description="Helical" evidence="8">
    <location>
        <begin position="21"/>
        <end position="45"/>
    </location>
</feature>
<evidence type="ECO:0000256" key="6">
    <source>
        <dbReference type="ARBA" id="ARBA00023136"/>
    </source>
</evidence>